<dbReference type="InterPro" id="IPR050401">
    <property type="entry name" value="Cyclic_nucleotide_synthase"/>
</dbReference>
<reference evidence="9 10" key="1">
    <citation type="submission" date="2021-03" db="EMBL/GenBank/DDBJ databases">
        <title>novel species isolated from a fishpond in China.</title>
        <authorList>
            <person name="Lu H."/>
            <person name="Cai Z."/>
        </authorList>
    </citation>
    <scope>NUCLEOTIDE SEQUENCE [LARGE SCALE GENOMIC DNA]</scope>
    <source>
        <strain evidence="9 10">YJ13C</strain>
    </source>
</reference>
<dbReference type="PANTHER" id="PTHR11920">
    <property type="entry name" value="GUANYLYL CYCLASE"/>
    <property type="match status" value="1"/>
</dbReference>
<evidence type="ECO:0000256" key="3">
    <source>
        <dbReference type="ARBA" id="ARBA00022741"/>
    </source>
</evidence>
<evidence type="ECO:0000256" key="6">
    <source>
        <dbReference type="ARBA" id="ARBA00023239"/>
    </source>
</evidence>
<evidence type="ECO:0000313" key="10">
    <source>
        <dbReference type="Proteomes" id="UP000664480"/>
    </source>
</evidence>
<accession>A0ABS3CC36</accession>
<keyword evidence="4" id="KW-1133">Transmembrane helix</keyword>
<evidence type="ECO:0000313" key="9">
    <source>
        <dbReference type="EMBL" id="MBN7814669.1"/>
    </source>
</evidence>
<dbReference type="CDD" id="cd07302">
    <property type="entry name" value="CHD"/>
    <property type="match status" value="1"/>
</dbReference>
<keyword evidence="2" id="KW-0812">Transmembrane</keyword>
<keyword evidence="6" id="KW-0456">Lyase</keyword>
<dbReference type="Proteomes" id="UP000664480">
    <property type="component" value="Unassembled WGS sequence"/>
</dbReference>
<evidence type="ECO:0000256" key="1">
    <source>
        <dbReference type="ARBA" id="ARBA00004370"/>
    </source>
</evidence>
<dbReference type="EMBL" id="JAFKCU010000001">
    <property type="protein sequence ID" value="MBN7814669.1"/>
    <property type="molecule type" value="Genomic_DNA"/>
</dbReference>
<dbReference type="Pfam" id="PF00211">
    <property type="entry name" value="Guanylate_cyc"/>
    <property type="match status" value="1"/>
</dbReference>
<dbReference type="Gene3D" id="6.10.250.780">
    <property type="match status" value="1"/>
</dbReference>
<keyword evidence="7" id="KW-0175">Coiled coil</keyword>
<proteinExistence type="predicted"/>
<evidence type="ECO:0000256" key="2">
    <source>
        <dbReference type="ARBA" id="ARBA00022692"/>
    </source>
</evidence>
<evidence type="ECO:0000259" key="8">
    <source>
        <dbReference type="PROSITE" id="PS50125"/>
    </source>
</evidence>
<dbReference type="SUPFAM" id="SSF55781">
    <property type="entry name" value="GAF domain-like"/>
    <property type="match status" value="1"/>
</dbReference>
<comment type="caution">
    <text evidence="9">The sequence shown here is derived from an EMBL/GenBank/DDBJ whole genome shotgun (WGS) entry which is preliminary data.</text>
</comment>
<evidence type="ECO:0000256" key="4">
    <source>
        <dbReference type="ARBA" id="ARBA00022989"/>
    </source>
</evidence>
<sequence length="464" mass="52851">MSEESKDILLAELQRQVDYYRQLSDEVAGQNIRSDSQISLLKRKLIQKENGFTILSALHDAFGHQIYEDNFFTNTLELINTTLKMDKTVVLWELSGHSKGFSPKFHMGYEREEVDLIHNRQLDFLIEESPVMRPFLANKNTRSNSLIEQLRETLILPFFIAVPIRMRNKIIAWMVTGREKEAWPFYPPLDEGDLDTLISISGFLEAGLSNSSLYASLEKANKELEAYNHELEQRVAERTKDLRAKNLELFEEKKRSEDLLLNILPKDTADELKKNGFAKAKLQTDATVMFTDFVNFTKFSSQISSEELVAELDFCFRNFDMITTKYGLEKIKTIGDAYMSACGVTGETGSASDVIRAGIEMRDFIEEYGREKPAELKEYFKIRVGINTGPVVAGVVGLKKFSFDIWGDTVNTADRIQSGSIAGKVNVSHSTYLACKDDFVFESRGKISAKNKGEILMYFVENKK</sequence>
<dbReference type="SMART" id="SM00044">
    <property type="entry name" value="CYCc"/>
    <property type="match status" value="1"/>
</dbReference>
<dbReference type="InterPro" id="IPR001054">
    <property type="entry name" value="A/G_cyclase"/>
</dbReference>
<dbReference type="Gene3D" id="3.30.70.1230">
    <property type="entry name" value="Nucleotide cyclase"/>
    <property type="match status" value="1"/>
</dbReference>
<gene>
    <name evidence="9" type="ORF">J0A69_04480</name>
</gene>
<protein>
    <recommendedName>
        <fullName evidence="8">Guanylate cyclase domain-containing protein</fullName>
    </recommendedName>
</protein>
<organism evidence="9 10">
    <name type="scientific">Algoriphagus pacificus</name>
    <dbReference type="NCBI Taxonomy" id="2811234"/>
    <lineage>
        <taxon>Bacteria</taxon>
        <taxon>Pseudomonadati</taxon>
        <taxon>Bacteroidota</taxon>
        <taxon>Cytophagia</taxon>
        <taxon>Cytophagales</taxon>
        <taxon>Cyclobacteriaceae</taxon>
        <taxon>Algoriphagus</taxon>
    </lineage>
</organism>
<keyword evidence="3" id="KW-0547">Nucleotide-binding</keyword>
<evidence type="ECO:0000256" key="5">
    <source>
        <dbReference type="ARBA" id="ARBA00023136"/>
    </source>
</evidence>
<dbReference type="InterPro" id="IPR029787">
    <property type="entry name" value="Nucleotide_cyclase"/>
</dbReference>
<comment type="subcellular location">
    <subcellularLocation>
        <location evidence="1">Membrane</location>
    </subcellularLocation>
</comment>
<name>A0ABS3CC36_9BACT</name>
<keyword evidence="10" id="KW-1185">Reference proteome</keyword>
<keyword evidence="5" id="KW-0472">Membrane</keyword>
<feature type="coiled-coil region" evidence="7">
    <location>
        <begin position="210"/>
        <end position="241"/>
    </location>
</feature>
<dbReference type="RefSeq" id="WP_206585299.1">
    <property type="nucleotide sequence ID" value="NZ_JAFKCU010000001.1"/>
</dbReference>
<dbReference type="PANTHER" id="PTHR11920:SF335">
    <property type="entry name" value="GUANYLATE CYCLASE"/>
    <property type="match status" value="1"/>
</dbReference>
<feature type="domain" description="Guanylate cyclase" evidence="8">
    <location>
        <begin position="287"/>
        <end position="417"/>
    </location>
</feature>
<evidence type="ECO:0000256" key="7">
    <source>
        <dbReference type="SAM" id="Coils"/>
    </source>
</evidence>
<dbReference type="PROSITE" id="PS50125">
    <property type="entry name" value="GUANYLATE_CYCLASE_2"/>
    <property type="match status" value="1"/>
</dbReference>
<dbReference type="SUPFAM" id="SSF55073">
    <property type="entry name" value="Nucleotide cyclase"/>
    <property type="match status" value="1"/>
</dbReference>